<dbReference type="GO" id="GO:0031267">
    <property type="term" value="F:small GTPase binding"/>
    <property type="evidence" value="ECO:0007669"/>
    <property type="project" value="TreeGrafter"/>
</dbReference>
<keyword evidence="2" id="KW-0433">Leucine-rich repeat</keyword>
<dbReference type="GO" id="GO:0005634">
    <property type="term" value="C:nucleus"/>
    <property type="evidence" value="ECO:0007669"/>
    <property type="project" value="TreeGrafter"/>
</dbReference>
<name>A0A5J4V1C5_9EUKA</name>
<dbReference type="GO" id="GO:0005096">
    <property type="term" value="F:GTPase activator activity"/>
    <property type="evidence" value="ECO:0007669"/>
    <property type="project" value="UniProtKB-KW"/>
</dbReference>
<dbReference type="Pfam" id="PF13516">
    <property type="entry name" value="LRR_6"/>
    <property type="match status" value="2"/>
</dbReference>
<accession>A0A5J4V1C5</accession>
<organism evidence="5 6">
    <name type="scientific">Streblomastix strix</name>
    <dbReference type="NCBI Taxonomy" id="222440"/>
    <lineage>
        <taxon>Eukaryota</taxon>
        <taxon>Metamonada</taxon>
        <taxon>Preaxostyla</taxon>
        <taxon>Oxymonadida</taxon>
        <taxon>Streblomastigidae</taxon>
        <taxon>Streblomastix</taxon>
    </lineage>
</organism>
<dbReference type="InterPro" id="IPR027038">
    <property type="entry name" value="RanGap"/>
</dbReference>
<dbReference type="GO" id="GO:0048471">
    <property type="term" value="C:perinuclear region of cytoplasm"/>
    <property type="evidence" value="ECO:0007669"/>
    <property type="project" value="TreeGrafter"/>
</dbReference>
<dbReference type="InterPro" id="IPR001611">
    <property type="entry name" value="Leu-rich_rpt"/>
</dbReference>
<protein>
    <submittedName>
        <fullName evidence="5">Uncharacterized protein</fullName>
    </submittedName>
</protein>
<dbReference type="InterPro" id="IPR032675">
    <property type="entry name" value="LRR_dom_sf"/>
</dbReference>
<evidence type="ECO:0000256" key="2">
    <source>
        <dbReference type="ARBA" id="ARBA00022614"/>
    </source>
</evidence>
<reference evidence="5 6" key="1">
    <citation type="submission" date="2019-03" db="EMBL/GenBank/DDBJ databases">
        <title>Single cell metagenomics reveals metabolic interactions within the superorganism composed of flagellate Streblomastix strix and complex community of Bacteroidetes bacteria on its surface.</title>
        <authorList>
            <person name="Treitli S.C."/>
            <person name="Kolisko M."/>
            <person name="Husnik F."/>
            <person name="Keeling P."/>
            <person name="Hampl V."/>
        </authorList>
    </citation>
    <scope>NUCLEOTIDE SEQUENCE [LARGE SCALE GENOMIC DNA]</scope>
    <source>
        <strain evidence="5">ST1C</strain>
    </source>
</reference>
<dbReference type="SMART" id="SM00368">
    <property type="entry name" value="LRR_RI"/>
    <property type="match status" value="4"/>
</dbReference>
<evidence type="ECO:0000313" key="5">
    <source>
        <dbReference type="EMBL" id="KAA6376344.1"/>
    </source>
</evidence>
<dbReference type="AlphaFoldDB" id="A0A5J4V1C5"/>
<keyword evidence="1" id="KW-0343">GTPase activation</keyword>
<evidence type="ECO:0000256" key="4">
    <source>
        <dbReference type="SAM" id="MobiDB-lite"/>
    </source>
</evidence>
<dbReference type="Gene3D" id="3.80.10.10">
    <property type="entry name" value="Ribonuclease Inhibitor"/>
    <property type="match status" value="1"/>
</dbReference>
<dbReference type="PANTHER" id="PTHR24113:SF12">
    <property type="entry name" value="RAN GTPASE-ACTIVATING PROTEIN 1"/>
    <property type="match status" value="1"/>
</dbReference>
<dbReference type="PANTHER" id="PTHR24113">
    <property type="entry name" value="RAN GTPASE-ACTIVATING PROTEIN 1"/>
    <property type="match status" value="1"/>
</dbReference>
<dbReference type="SUPFAM" id="SSF52047">
    <property type="entry name" value="RNI-like"/>
    <property type="match status" value="1"/>
</dbReference>
<keyword evidence="3" id="KW-0677">Repeat</keyword>
<evidence type="ECO:0000313" key="6">
    <source>
        <dbReference type="Proteomes" id="UP000324800"/>
    </source>
</evidence>
<dbReference type="OrthoDB" id="341587at2759"/>
<proteinExistence type="predicted"/>
<dbReference type="GO" id="GO:0005829">
    <property type="term" value="C:cytosol"/>
    <property type="evidence" value="ECO:0007669"/>
    <property type="project" value="TreeGrafter"/>
</dbReference>
<sequence>MPPKPVAKATAKSTAKKGGKDGEPEIEEEPAPTEMVKRFKRAYVAACKETGLPQLKPLIKKMDELAEDAEFLDRVSLCQDNFGPINLRNLLIGFRQYNFIKNWTLLKTGIGDDGIQYMCDFILNNPIVDTLEIMDNVSAVGCAHFGKLFSSPGMHLLSSLNLDHNAFTDEGAVSIAKGLAKFYPIKKVSMAYCNFGATGGLAVIGYLLAPEARCRIEYLNMSGNMIGPQGLALLGEIIGKNKRLKTINISDAGIGEEEEPMELFREGLTANKTLIEIDIDKNPIGEKGASVLLEVVGGQRSDITELKITQRVSPGLYKQLMQVLESNRLEAIARALALKPKKKKKKKKKKR</sequence>
<dbReference type="Proteomes" id="UP000324800">
    <property type="component" value="Unassembled WGS sequence"/>
</dbReference>
<evidence type="ECO:0000256" key="3">
    <source>
        <dbReference type="ARBA" id="ARBA00022737"/>
    </source>
</evidence>
<dbReference type="GO" id="GO:0006913">
    <property type="term" value="P:nucleocytoplasmic transport"/>
    <property type="evidence" value="ECO:0007669"/>
    <property type="project" value="TreeGrafter"/>
</dbReference>
<dbReference type="EMBL" id="SNRW01010590">
    <property type="protein sequence ID" value="KAA6376344.1"/>
    <property type="molecule type" value="Genomic_DNA"/>
</dbReference>
<feature type="region of interest" description="Disordered" evidence="4">
    <location>
        <begin position="1"/>
        <end position="32"/>
    </location>
</feature>
<gene>
    <name evidence="5" type="ORF">EZS28_028129</name>
</gene>
<evidence type="ECO:0000256" key="1">
    <source>
        <dbReference type="ARBA" id="ARBA00022468"/>
    </source>
</evidence>
<comment type="caution">
    <text evidence="5">The sequence shown here is derived from an EMBL/GenBank/DDBJ whole genome shotgun (WGS) entry which is preliminary data.</text>
</comment>